<gene>
    <name evidence="2" type="ORF">TPSB3V08_LOCUS8984</name>
</gene>
<feature type="transmembrane region" description="Helical" evidence="1">
    <location>
        <begin position="40"/>
        <end position="61"/>
    </location>
</feature>
<evidence type="ECO:0000256" key="1">
    <source>
        <dbReference type="SAM" id="Phobius"/>
    </source>
</evidence>
<accession>A0A7R9DEP3</accession>
<dbReference type="SUPFAM" id="SSF81665">
    <property type="entry name" value="Calcium ATPase, transmembrane domain M"/>
    <property type="match status" value="1"/>
</dbReference>
<dbReference type="Gene3D" id="1.20.1110.10">
    <property type="entry name" value="Calcium-transporting ATPase, transmembrane domain"/>
    <property type="match status" value="1"/>
</dbReference>
<proteinExistence type="predicted"/>
<dbReference type="InterPro" id="IPR023298">
    <property type="entry name" value="ATPase_P-typ_TM_dom_sf"/>
</dbReference>
<evidence type="ECO:0000313" key="2">
    <source>
        <dbReference type="EMBL" id="CAD7413384.1"/>
    </source>
</evidence>
<dbReference type="EMBL" id="OD006817">
    <property type="protein sequence ID" value="CAD7413384.1"/>
    <property type="molecule type" value="Genomic_DNA"/>
</dbReference>
<protein>
    <submittedName>
        <fullName evidence="2">Uncharacterized protein</fullName>
    </submittedName>
</protein>
<dbReference type="AlphaFoldDB" id="A0A7R9DEP3"/>
<organism evidence="2">
    <name type="scientific">Timema poppense</name>
    <name type="common">Walking stick</name>
    <dbReference type="NCBI Taxonomy" id="170557"/>
    <lineage>
        <taxon>Eukaryota</taxon>
        <taxon>Metazoa</taxon>
        <taxon>Ecdysozoa</taxon>
        <taxon>Arthropoda</taxon>
        <taxon>Hexapoda</taxon>
        <taxon>Insecta</taxon>
        <taxon>Pterygota</taxon>
        <taxon>Neoptera</taxon>
        <taxon>Polyneoptera</taxon>
        <taxon>Phasmatodea</taxon>
        <taxon>Timematodea</taxon>
        <taxon>Timematoidea</taxon>
        <taxon>Timematidae</taxon>
        <taxon>Timema</taxon>
    </lineage>
</organism>
<keyword evidence="1" id="KW-1133">Transmembrane helix</keyword>
<sequence length="71" mass="7985">MILFQGTGYLTFQQGVGRSLVVIIQFGRMAFSTASLTLEQWMWCLFFGIGTLLWGQVVTTVPTRKLPKILS</sequence>
<reference evidence="2" key="1">
    <citation type="submission" date="2020-11" db="EMBL/GenBank/DDBJ databases">
        <authorList>
            <person name="Tran Van P."/>
        </authorList>
    </citation>
    <scope>NUCLEOTIDE SEQUENCE</scope>
</reference>
<keyword evidence="1" id="KW-0812">Transmembrane</keyword>
<name>A0A7R9DEP3_TIMPO</name>
<keyword evidence="1" id="KW-0472">Membrane</keyword>